<dbReference type="CDD" id="cd00828">
    <property type="entry name" value="elong_cond_enzymes"/>
    <property type="match status" value="1"/>
</dbReference>
<dbReference type="Gene3D" id="3.90.25.70">
    <property type="match status" value="1"/>
</dbReference>
<dbReference type="Gene3D" id="3.30.70.2490">
    <property type="match status" value="1"/>
</dbReference>
<accession>A0A2M9XE08</accession>
<evidence type="ECO:0000313" key="9">
    <source>
        <dbReference type="Proteomes" id="UP000232196"/>
    </source>
</evidence>
<protein>
    <recommendedName>
        <fullName evidence="7">Ketosynthase family 3 (KS3) domain-containing protein</fullName>
    </recommendedName>
</protein>
<dbReference type="Gene3D" id="3.40.50.720">
    <property type="entry name" value="NAD(P)-binding Rossmann-like Domain"/>
    <property type="match status" value="2"/>
</dbReference>
<dbReference type="InterPro" id="IPR047224">
    <property type="entry name" value="FAS_alpha_su_C"/>
</dbReference>
<keyword evidence="9" id="KW-1185">Reference proteome</keyword>
<keyword evidence="5" id="KW-0521">NADP</keyword>
<dbReference type="Gene3D" id="3.20.20.70">
    <property type="entry name" value="Aldolase class I"/>
    <property type="match status" value="1"/>
</dbReference>
<name>A0A2M9XE08_9LEPT</name>
<evidence type="ECO:0000256" key="2">
    <source>
        <dbReference type="ARBA" id="ARBA00022553"/>
    </source>
</evidence>
<dbReference type="PROSITE" id="PS52004">
    <property type="entry name" value="KS3_2"/>
    <property type="match status" value="1"/>
</dbReference>
<dbReference type="PANTHER" id="PTHR10982">
    <property type="entry name" value="MALONYL COA-ACYL CARRIER PROTEIN TRANSACYLASE"/>
    <property type="match status" value="1"/>
</dbReference>
<dbReference type="InterPro" id="IPR002539">
    <property type="entry name" value="MaoC-like_dom"/>
</dbReference>
<evidence type="ECO:0000256" key="6">
    <source>
        <dbReference type="ARBA" id="ARBA00023002"/>
    </source>
</evidence>
<dbReference type="Gene3D" id="6.10.140.1400">
    <property type="match status" value="1"/>
</dbReference>
<gene>
    <name evidence="8" type="ORF">CH357_09940</name>
</gene>
<dbReference type="InterPro" id="IPR029069">
    <property type="entry name" value="HotDog_dom_sf"/>
</dbReference>
<dbReference type="PANTHER" id="PTHR10982:SF21">
    <property type="entry name" value="FATTY ACID SYNTHASE SUBUNIT BETA"/>
    <property type="match status" value="1"/>
</dbReference>
<dbReference type="GO" id="GO:0016787">
    <property type="term" value="F:hydrolase activity"/>
    <property type="evidence" value="ECO:0007669"/>
    <property type="project" value="UniProtKB-KW"/>
</dbReference>
<dbReference type="InterPro" id="IPR013565">
    <property type="entry name" value="Fas1/AflB-like_central"/>
</dbReference>
<evidence type="ECO:0000313" key="8">
    <source>
        <dbReference type="EMBL" id="PJZ25927.1"/>
    </source>
</evidence>
<dbReference type="Gene3D" id="3.30.70.3320">
    <property type="match status" value="1"/>
</dbReference>
<dbReference type="InterPro" id="IPR003965">
    <property type="entry name" value="Fatty_acid_synthase"/>
</dbReference>
<evidence type="ECO:0000256" key="5">
    <source>
        <dbReference type="ARBA" id="ARBA00022857"/>
    </source>
</evidence>
<dbReference type="RefSeq" id="WP_100706563.1">
    <property type="nucleotide sequence ID" value="NZ_NPDL01000001.1"/>
</dbReference>
<evidence type="ECO:0000256" key="1">
    <source>
        <dbReference type="ARBA" id="ARBA00022450"/>
    </source>
</evidence>
<dbReference type="Gene3D" id="3.30.70.2430">
    <property type="match status" value="1"/>
</dbReference>
<dbReference type="PRINTS" id="PR01483">
    <property type="entry name" value="FASYNTHASE"/>
</dbReference>
<dbReference type="EMBL" id="NPDN01000004">
    <property type="protein sequence ID" value="PJZ25927.1"/>
    <property type="molecule type" value="Genomic_DNA"/>
</dbReference>
<dbReference type="SMART" id="SM00827">
    <property type="entry name" value="PKS_AT"/>
    <property type="match status" value="1"/>
</dbReference>
<dbReference type="Gene3D" id="3.40.47.10">
    <property type="match status" value="1"/>
</dbReference>
<dbReference type="Pfam" id="PF16073">
    <property type="entry name" value="SAT"/>
    <property type="match status" value="1"/>
</dbReference>
<dbReference type="InterPro" id="IPR050830">
    <property type="entry name" value="Fungal_FAS"/>
</dbReference>
<dbReference type="Pfam" id="PF00698">
    <property type="entry name" value="Acyl_transf_1"/>
    <property type="match status" value="1"/>
</dbReference>
<reference evidence="8 9" key="1">
    <citation type="submission" date="2017-07" db="EMBL/GenBank/DDBJ databases">
        <title>Leptospira spp. isolated from tropical soils.</title>
        <authorList>
            <person name="Thibeaux R."/>
            <person name="Iraola G."/>
            <person name="Ferres I."/>
            <person name="Bierque E."/>
            <person name="Girault D."/>
            <person name="Soupe-Gilbert M.-E."/>
            <person name="Picardeau M."/>
            <person name="Goarant C."/>
        </authorList>
    </citation>
    <scope>NUCLEOTIDE SEQUENCE [LARGE SCALE GENOMIC DNA]</scope>
    <source>
        <strain evidence="8 9">MCA1-C-A1</strain>
    </source>
</reference>
<dbReference type="InterPro" id="IPR014031">
    <property type="entry name" value="Ketoacyl_synth_C"/>
</dbReference>
<dbReference type="PROSITE" id="PS00606">
    <property type="entry name" value="KS3_1"/>
    <property type="match status" value="1"/>
</dbReference>
<keyword evidence="2" id="KW-0597">Phosphoprotein</keyword>
<dbReference type="FunFam" id="3.40.366.10:FF:000009">
    <property type="entry name" value="Fatty acid synthase Fas"/>
    <property type="match status" value="1"/>
</dbReference>
<dbReference type="Pfam" id="PF01575">
    <property type="entry name" value="MaoC_dehydratas"/>
    <property type="match status" value="1"/>
</dbReference>
<keyword evidence="6" id="KW-0560">Oxidoreductase</keyword>
<dbReference type="Gene3D" id="3.10.129.10">
    <property type="entry name" value="Hotdog Thioesterase"/>
    <property type="match status" value="1"/>
</dbReference>
<dbReference type="GO" id="GO:0006633">
    <property type="term" value="P:fatty acid biosynthetic process"/>
    <property type="evidence" value="ECO:0007669"/>
    <property type="project" value="InterPro"/>
</dbReference>
<dbReference type="GO" id="GO:0004315">
    <property type="term" value="F:3-oxoacyl-[acyl-carrier-protein] synthase activity"/>
    <property type="evidence" value="ECO:0007669"/>
    <property type="project" value="InterPro"/>
</dbReference>
<keyword evidence="4" id="KW-0378">Hydrolase</keyword>
<dbReference type="InterPro" id="IPR014030">
    <property type="entry name" value="Ketoacyl_synth_N"/>
</dbReference>
<dbReference type="Pfam" id="PF08354">
    <property type="entry name" value="Fas1-AflB-like_hel"/>
    <property type="match status" value="1"/>
</dbReference>
<dbReference type="InterPro" id="IPR018201">
    <property type="entry name" value="Ketoacyl_synth_AS"/>
</dbReference>
<dbReference type="Proteomes" id="UP000232196">
    <property type="component" value="Unassembled WGS sequence"/>
</dbReference>
<dbReference type="GO" id="GO:0004312">
    <property type="term" value="F:fatty acid synthase activity"/>
    <property type="evidence" value="ECO:0007669"/>
    <property type="project" value="InterPro"/>
</dbReference>
<dbReference type="SUPFAM" id="SSF52151">
    <property type="entry name" value="FabD/lysophospholipase-like"/>
    <property type="match status" value="2"/>
</dbReference>
<comment type="caution">
    <text evidence="8">The sequence shown here is derived from an EMBL/GenBank/DDBJ whole genome shotgun (WGS) entry which is preliminary data.</text>
</comment>
<dbReference type="Pfam" id="PF18325">
    <property type="entry name" value="Fas_alpha_ACP"/>
    <property type="match status" value="1"/>
</dbReference>
<dbReference type="Pfam" id="PF00109">
    <property type="entry name" value="ketoacyl-synt"/>
    <property type="match status" value="1"/>
</dbReference>
<dbReference type="SUPFAM" id="SSF53901">
    <property type="entry name" value="Thiolase-like"/>
    <property type="match status" value="2"/>
</dbReference>
<evidence type="ECO:0000259" key="7">
    <source>
        <dbReference type="PROSITE" id="PS52004"/>
    </source>
</evidence>
<dbReference type="GO" id="GO:0008897">
    <property type="term" value="F:holo-[acyl-carrier-protein] synthase activity"/>
    <property type="evidence" value="ECO:0007669"/>
    <property type="project" value="InterPro"/>
</dbReference>
<dbReference type="SMART" id="SM00825">
    <property type="entry name" value="PKS_KS"/>
    <property type="match status" value="1"/>
</dbReference>
<dbReference type="SUPFAM" id="SSF51412">
    <property type="entry name" value="Inosine monophosphate dehydrogenase (IMPDH)"/>
    <property type="match status" value="1"/>
</dbReference>
<dbReference type="SUPFAM" id="SSF54637">
    <property type="entry name" value="Thioesterase/thiol ester dehydrase-isomerase"/>
    <property type="match status" value="2"/>
</dbReference>
<dbReference type="Gene3D" id="3.40.366.10">
    <property type="entry name" value="Malonyl-Coenzyme A Acyl Carrier Protein, domain 2"/>
    <property type="match status" value="3"/>
</dbReference>
<dbReference type="InterPro" id="IPR013785">
    <property type="entry name" value="Aldolase_TIM"/>
</dbReference>
<keyword evidence="1" id="KW-0596">Phosphopantetheine</keyword>
<dbReference type="InterPro" id="IPR014043">
    <property type="entry name" value="Acyl_transferase_dom"/>
</dbReference>
<evidence type="ECO:0000256" key="3">
    <source>
        <dbReference type="ARBA" id="ARBA00022679"/>
    </source>
</evidence>
<dbReference type="Pfam" id="PF02801">
    <property type="entry name" value="Ketoacyl-synt_C"/>
    <property type="match status" value="1"/>
</dbReference>
<dbReference type="InterPro" id="IPR020841">
    <property type="entry name" value="PKS_Beta-ketoAc_synthase_dom"/>
</dbReference>
<dbReference type="InterPro" id="IPR032088">
    <property type="entry name" value="SAT"/>
</dbReference>
<dbReference type="InterPro" id="IPR016039">
    <property type="entry name" value="Thiolase-like"/>
</dbReference>
<dbReference type="OrthoDB" id="9805460at2"/>
<dbReference type="InterPro" id="IPR016035">
    <property type="entry name" value="Acyl_Trfase/lysoPLipase"/>
</dbReference>
<dbReference type="GO" id="GO:0005835">
    <property type="term" value="C:fatty acid synthase complex"/>
    <property type="evidence" value="ECO:0007669"/>
    <property type="project" value="InterPro"/>
</dbReference>
<feature type="domain" description="Ketosynthase family 3 (KS3)" evidence="7">
    <location>
        <begin position="2778"/>
        <end position="3230"/>
    </location>
</feature>
<organism evidence="8 9">
    <name type="scientific">Leptospira hartskeerlii</name>
    <dbReference type="NCBI Taxonomy" id="2023177"/>
    <lineage>
        <taxon>Bacteria</taxon>
        <taxon>Pseudomonadati</taxon>
        <taxon>Spirochaetota</taxon>
        <taxon>Spirochaetia</taxon>
        <taxon>Leptospirales</taxon>
        <taxon>Leptospiraceae</taxon>
        <taxon>Leptospira</taxon>
    </lineage>
</organism>
<dbReference type="InterPro" id="IPR040899">
    <property type="entry name" value="Fas_alpha_ACP"/>
</dbReference>
<dbReference type="Gene3D" id="1.20.930.70">
    <property type="match status" value="1"/>
</dbReference>
<dbReference type="GO" id="GO:0004318">
    <property type="term" value="F:enoyl-[acyl-carrier-protein] reductase (NADH) activity"/>
    <property type="evidence" value="ECO:0007669"/>
    <property type="project" value="InterPro"/>
</dbReference>
<dbReference type="SUPFAM" id="SSF51735">
    <property type="entry name" value="NAD(P)-binding Rossmann-fold domains"/>
    <property type="match status" value="1"/>
</dbReference>
<sequence>MKTNYSSGALSSEQVSTIFKNLSTQSAKTFVTFAGQGIDPIPELRSFYEEGHAHSEFWQTVFTSIEEECKAIHKDRLIGSLPLGFHLKDWLDQPELTPDHSILKNCSYSIPLIFLAQASALYRVLQDESNWEALFNETSGIFGHSQGVYAGFLLSSSPDKTTFLKNLSLILRNLISLGIRVQEEFPILELDISAKRFLKPDEIASPMAALKSENDTLLVEELEKFNSSRSAEDTVYLGLKNGPKARVVCGSPESLLEFRSFLINNSFPNLESWTFLKISAPFHSPLLRRVPILLEEDVKRIGFNPKQSDLRIPLYDTRDGRDLRTESDLALALSRMTVAEPLDWEICLGSLEKEEAKILLISFGPGVDAEKLCSPILKGKSYLTRNLSKSESYRSFTKEANLEFPKSWKEFQPETVELPNGKVFLKNDYSVWTGRAPIFGGGMTPSTVEPGIVIAAAKDGYLVEWAGGGQVTEELLRKRMEVFRKELPPGLGIVINLLYLDAYLWNMQVPLVKKLKSEGAPIEGVTISAGIPETEEAIRILKDFESHGIWLNSFKPGTKKQIRQVISIAKQIPNSKILMQIEGGAAGGHHSWEDLEELVRSTYSEIRDCKNIALAVGGGIAEAQDSKSWLFGNWAGKNPMPVDAVFLGTRLMAAKECATSEKIKQALVEVSGSENWKTTQEGKNAGGVISGKSGLGADIYYAENTWTKLSSLAEELTKGKETEEAKKAVLSKKKELVSLINSTVKPFFGDLEEMSYTQILSRYLELTCPGQRLIPPEGNWPDHPFIDKSFRNRFTELVQRFESRISDPTDQNSIIEKIGSEFDPNVFILEWKTRYKNADTILILPEDIIFFFDVCKRPGKPVNFIPVIDEDLVKWIRSDSLWYSHCVNIEPDSCAWIPGPKAIKGIHMANEPISSIFQNFLHVSLENSKPKKINWEDLFDQDTQGKNILDLFPEEQIRNNSIYIFEHLDITPNDWIVRLAELGKGFLNAVLKSPKIGQTASDLKLFFEPRIGRKFIWETSDSEELLLIQVWEESKLKVELKLSEKDSAELKLYFYDPKDGTAIPFQRKFSAGKKLGVFIEEDLLFREKSGLDLYLKTWGLDQNIDLKSSKNISQELESEIIIDKESILSFRKAIGELRRTDLKSDPNPPLGMSTAFAWKVLLSPLFTLENKDLFRLLHFSQNFQWEKETNELVPGDKLRSKARLAKVRKLGSGQEIQILGEISKEGKKICSFQTGFLIRDVYSKFEEFDSLPFEKSILIKSEAESNLLNSIPWIYKKEEQESNSIGSKLKFTSANRLVLHLGTNQELHTIEGKIEKVSGSHFEEWGKFKLEEEVQVGIPTSLDRFFSSLTEADSETPITKPYKIISEIFYAPSDMSEYSAASGDTNPIHTDIDFAKYAGWKDRIVHGLWTSSRVIKQIVMDVCLGDPSRLSSFEETFEAPVYLGEELLLEAVHISQKKGSQIFSVSLENRNGERKLSAKAIVSPKKTGYVFTGQGSQSQGMGMKLRDEFPEARNVWQRAENTTIDELGFSLLKIVQDNPTVLKVGKKIWNHPKGVLHLTQFTQVALVTKSIADWEILKERGFLDQEAPFAGHSLGEFSALSARGFLGLENVIRIVYGRGLTMQSLVPRDKEGRSPFGMSVVLGNRHVGLDEETILKVVAQIKEETGLPLEVVNLNIRDKQYSVTGDLKALTEMENRFKEIVRGKKTTIRLEGIDVPFHSRVLVNGVAEFRKTLEANVPEISGFEELDGKYIPNLVAKPFSIDKEFIKYVWEVSGSPILEKILKEDRKISNQELRRILLIELLAYQFAMPVQWIKTQNQFFQDLKVRKLIDLGARGDLAGMARQTLREVSDPSSFDILHIEENRNVVFSELEDCESAEFSKLREIPESASIDTPIEKLEVKTAPTQIQEAVQESQQFGGEEASVNLTKKDALFVLLSLKAGIRSEEISEDENIDTLFGGNSSKRNQVMADLGAEFKTTSLEGAHEKSLKDLVKSLEDQSAYTQPGPYLRTSFEETLKKFFPPDFGRTEVFKYLKEERGLSTSGIFAVSIFLPLYVREGESLRKGALSSIPLNARIGNSKDASKWLDKAVDLFAQSKGIRIGKLSSKNSGSSGGAKVDAAALEELERKYFGAEGIFGKALKNFQSRLIGEDPFAEFLIKDLNVLQEARQKIQAEAAPSSLFEEKKIVRFSNSEQWAKKKLLQGLTKLRIGAANSFSSDEEKYFANHASPLISQILEYWDQILEKDKIQFPEEKKNLEFKREYLRSLSSKWDQNRKPIFQAEDSVLRPKLEISNEGNLNFKEVEYSTKLKDFFQGKISIGTSKDQGGSWSNDQKETESILNSITNSSEEGISFSGLKVLVTGGGPNSIALETVFVLLAGGADIILTTTSYSSEKVKFYKRIFQKYGAKGASLSLVPFSQGSFEDIRSLSEWLIQKDWEPDVLIPFGAVGEENTGSQLDDSSLTSLRVMLLGVEKLIGTLGKVKNTPTETSPLHVILPLSPNHGIFGRDGMYAETKLGLETLFRKKFSEENDWGKHTRIHGCVIGWVRGTGLMEANDLVAQALEEKSGVITFSRREMGLLLGNLIHSCVFHSSEQITKANFTGGLDSQTDLGKTLGKIRADILSEAKIKKETFALKNKIFLEKRETHTREFLPKEVYKYPSIPSQAKLNEIGHLKELDLSKTICVVGFAEVGPAGSSMTRWELEKSGTLSLEAALELAWMMGFIKYQAADKGRSWTDSETGEAVAEWEIKSKYEEKILTHTGIRIIDKECVGFDPSTLFSFVDVVLEEDFFIPVSNSKEAEEFKKAEPEATEVYHDVEKDKWFVRRKKGSTIKARKASDFNRKVAGQIPKGWDPAKYGLTKDLTAQVDPITVYNLYCTCEAFLRSGMEPMELYKFLHPGLVGSTVGSGMGGMGKLKRMFHDFLLGKERQHDALQESLINVTTAWALTSYVGGYGPVQTPVAACATAGISLEMAASLIKEGKAGFMLAGAFDDFAMESLVGFGDMQATASSVEMLEQGIDPKGMCRPNDIRRGGFVEAQGGGVVLLARADIALEAGLPVYGILAYAGSKTDGIQASIPAPGLGLLSLGAESEKEKSPLRNALSAFGLTADDIGVAYKHDTSTKANDKNENKLLYNLLSKLGRSPGNLLPVVSQKSLTGHSKGGAAAWQTIGILQTLEEGVVTGNRNLEEVDPDMNDYQFITFTDESIPFGKHNIKAGMLTTLGFGHVGALCLFVHSDYFLAALTPAQRETYLKLRRKREIRNRNRYHEIRMGLGKPLYERHTKSYFQEEETGILLDAGYRSKQGEKE</sequence>
<evidence type="ECO:0000256" key="4">
    <source>
        <dbReference type="ARBA" id="ARBA00022801"/>
    </source>
</evidence>
<keyword evidence="3" id="KW-0808">Transferase</keyword>
<dbReference type="InterPro" id="IPR036291">
    <property type="entry name" value="NAD(P)-bd_dom_sf"/>
</dbReference>
<proteinExistence type="predicted"/>
<dbReference type="InterPro" id="IPR001227">
    <property type="entry name" value="Ac_transferase_dom_sf"/>
</dbReference>